<dbReference type="GO" id="GO:0000139">
    <property type="term" value="C:Golgi membrane"/>
    <property type="evidence" value="ECO:0007669"/>
    <property type="project" value="UniProtKB-SubCell"/>
</dbReference>
<dbReference type="EC" id="2.4.1.-" evidence="7"/>
<comment type="similarity">
    <text evidence="3 7">Belongs to the glycosyltransferase 10 family.</text>
</comment>
<keyword evidence="10" id="KW-1185">Reference proteome</keyword>
<keyword evidence="7" id="KW-0812">Transmembrane</keyword>
<dbReference type="InterPro" id="IPR055270">
    <property type="entry name" value="Glyco_tran_10_C"/>
</dbReference>
<evidence type="ECO:0000256" key="4">
    <source>
        <dbReference type="ARBA" id="ARBA00022676"/>
    </source>
</evidence>
<evidence type="ECO:0000313" key="10">
    <source>
        <dbReference type="Proteomes" id="UP001186944"/>
    </source>
</evidence>
<keyword evidence="5 7" id="KW-0808">Transferase</keyword>
<dbReference type="PANTHER" id="PTHR48438">
    <property type="entry name" value="ALPHA-(1,3)-FUCOSYLTRANSFERASE C-RELATED"/>
    <property type="match status" value="1"/>
</dbReference>
<evidence type="ECO:0000256" key="2">
    <source>
        <dbReference type="ARBA" id="ARBA00004922"/>
    </source>
</evidence>
<evidence type="ECO:0000256" key="1">
    <source>
        <dbReference type="ARBA" id="ARBA00004323"/>
    </source>
</evidence>
<sequence length="192" mass="22492">MQVGLLVIVERLVREKTMQKNYEIMYLSTSMAGVVDSSVKHLVTFADENDECRNYIIKRNKFYFSFENSLCKDYMTEKLFVFYKYRRPIIPVVRGALEVNQTLPKNTFINAADFSNARKLGKYLHDLSRDKDRYIAMLKEKDKYTAITQNDTFMHALCSVCDKMQASNLVPSRVDLGKWIKKSGCRIPRDIW</sequence>
<dbReference type="GO" id="GO:0008417">
    <property type="term" value="F:fucosyltransferase activity"/>
    <property type="evidence" value="ECO:0007669"/>
    <property type="project" value="InterPro"/>
</dbReference>
<accession>A0AA88XQY0</accession>
<protein>
    <recommendedName>
        <fullName evidence="7">Fucosyltransferase</fullName>
        <ecNumber evidence="7">2.4.1.-</ecNumber>
    </recommendedName>
</protein>
<dbReference type="SUPFAM" id="SSF53756">
    <property type="entry name" value="UDP-Glycosyltransferase/glycogen phosphorylase"/>
    <property type="match status" value="1"/>
</dbReference>
<dbReference type="Gene3D" id="3.40.50.11660">
    <property type="entry name" value="Glycosyl transferase family 10, C-terminal domain"/>
    <property type="match status" value="1"/>
</dbReference>
<proteinExistence type="inferred from homology"/>
<dbReference type="Proteomes" id="UP001186944">
    <property type="component" value="Unassembled WGS sequence"/>
</dbReference>
<evidence type="ECO:0000256" key="3">
    <source>
        <dbReference type="ARBA" id="ARBA00008919"/>
    </source>
</evidence>
<evidence type="ECO:0000256" key="7">
    <source>
        <dbReference type="RuleBase" id="RU003832"/>
    </source>
</evidence>
<dbReference type="PANTHER" id="PTHR48438:SF1">
    <property type="entry name" value="ALPHA-(1,3)-FUCOSYLTRANSFERASE C-RELATED"/>
    <property type="match status" value="1"/>
</dbReference>
<evidence type="ECO:0000259" key="8">
    <source>
        <dbReference type="Pfam" id="PF00852"/>
    </source>
</evidence>
<comment type="pathway">
    <text evidence="2">Protein modification; protein glycosylation.</text>
</comment>
<evidence type="ECO:0000256" key="5">
    <source>
        <dbReference type="ARBA" id="ARBA00022679"/>
    </source>
</evidence>
<dbReference type="InterPro" id="IPR001503">
    <property type="entry name" value="Glyco_trans_10"/>
</dbReference>
<evidence type="ECO:0000256" key="6">
    <source>
        <dbReference type="ARBA" id="ARBA00023034"/>
    </source>
</evidence>
<organism evidence="9 10">
    <name type="scientific">Pinctada imbricata</name>
    <name type="common">Atlantic pearl-oyster</name>
    <name type="synonym">Pinctada martensii</name>
    <dbReference type="NCBI Taxonomy" id="66713"/>
    <lineage>
        <taxon>Eukaryota</taxon>
        <taxon>Metazoa</taxon>
        <taxon>Spiralia</taxon>
        <taxon>Lophotrochozoa</taxon>
        <taxon>Mollusca</taxon>
        <taxon>Bivalvia</taxon>
        <taxon>Autobranchia</taxon>
        <taxon>Pteriomorphia</taxon>
        <taxon>Pterioida</taxon>
        <taxon>Pterioidea</taxon>
        <taxon>Pteriidae</taxon>
        <taxon>Pinctada</taxon>
    </lineage>
</organism>
<dbReference type="EMBL" id="VSWD01000012">
    <property type="protein sequence ID" value="KAK3085824.1"/>
    <property type="molecule type" value="Genomic_DNA"/>
</dbReference>
<evidence type="ECO:0000313" key="9">
    <source>
        <dbReference type="EMBL" id="KAK3085824.1"/>
    </source>
</evidence>
<keyword evidence="4 7" id="KW-0328">Glycosyltransferase</keyword>
<dbReference type="Pfam" id="PF00852">
    <property type="entry name" value="Glyco_transf_10"/>
    <property type="match status" value="1"/>
</dbReference>
<comment type="caution">
    <text evidence="9">The sequence shown here is derived from an EMBL/GenBank/DDBJ whole genome shotgun (WGS) entry which is preliminary data.</text>
</comment>
<gene>
    <name evidence="9" type="ORF">FSP39_009197</name>
</gene>
<name>A0AA88XQY0_PINIB</name>
<dbReference type="InterPro" id="IPR038577">
    <property type="entry name" value="GT10-like_C_sf"/>
</dbReference>
<reference evidence="9" key="1">
    <citation type="submission" date="2019-08" db="EMBL/GenBank/DDBJ databases">
        <title>The improved chromosome-level genome for the pearl oyster Pinctada fucata martensii using PacBio sequencing and Hi-C.</title>
        <authorList>
            <person name="Zheng Z."/>
        </authorList>
    </citation>
    <scope>NUCLEOTIDE SEQUENCE</scope>
    <source>
        <strain evidence="9">ZZ-2019</strain>
        <tissue evidence="9">Adductor muscle</tissue>
    </source>
</reference>
<comment type="subcellular location">
    <subcellularLocation>
        <location evidence="1">Golgi apparatus membrane</location>
        <topology evidence="1">Single-pass type II membrane protein</topology>
    </subcellularLocation>
    <subcellularLocation>
        <location evidence="7">Golgi apparatus</location>
        <location evidence="7">Golgi stack membrane</location>
        <topology evidence="7">Single-pass type II membrane protein</topology>
    </subcellularLocation>
</comment>
<keyword evidence="7" id="KW-0472">Membrane</keyword>
<feature type="domain" description="Fucosyltransferase C-terminal" evidence="8">
    <location>
        <begin position="47"/>
        <end position="169"/>
    </location>
</feature>
<dbReference type="GO" id="GO:0032580">
    <property type="term" value="C:Golgi cisterna membrane"/>
    <property type="evidence" value="ECO:0007669"/>
    <property type="project" value="UniProtKB-SubCell"/>
</dbReference>
<dbReference type="AlphaFoldDB" id="A0AA88XQY0"/>
<keyword evidence="6 7" id="KW-0333">Golgi apparatus</keyword>